<keyword evidence="2" id="KW-1185">Reference proteome</keyword>
<proteinExistence type="predicted"/>
<name>A0A542ZWU0_RARFA</name>
<evidence type="ECO:0000313" key="2">
    <source>
        <dbReference type="Proteomes" id="UP000315389"/>
    </source>
</evidence>
<sequence length="36" mass="4413">MQFDFRFICFFTDVKWQIYIRPGALTGKNGTERRNR</sequence>
<gene>
    <name evidence="1" type="ORF">FB461_1169</name>
</gene>
<reference evidence="1 2" key="1">
    <citation type="submission" date="2019-06" db="EMBL/GenBank/DDBJ databases">
        <title>Sequencing the genomes of 1000 actinobacteria strains.</title>
        <authorList>
            <person name="Klenk H.-P."/>
        </authorList>
    </citation>
    <scope>NUCLEOTIDE SEQUENCE [LARGE SCALE GENOMIC DNA]</scope>
    <source>
        <strain evidence="1 2">DSM 4813</strain>
    </source>
</reference>
<organism evidence="1 2">
    <name type="scientific">Rarobacter faecitabidus</name>
    <dbReference type="NCBI Taxonomy" id="13243"/>
    <lineage>
        <taxon>Bacteria</taxon>
        <taxon>Bacillati</taxon>
        <taxon>Actinomycetota</taxon>
        <taxon>Actinomycetes</taxon>
        <taxon>Micrococcales</taxon>
        <taxon>Rarobacteraceae</taxon>
        <taxon>Rarobacter</taxon>
    </lineage>
</organism>
<dbReference type="Proteomes" id="UP000315389">
    <property type="component" value="Unassembled WGS sequence"/>
</dbReference>
<comment type="caution">
    <text evidence="1">The sequence shown here is derived from an EMBL/GenBank/DDBJ whole genome shotgun (WGS) entry which is preliminary data.</text>
</comment>
<dbReference type="EMBL" id="VFOS01000001">
    <property type="protein sequence ID" value="TQL64660.1"/>
    <property type="molecule type" value="Genomic_DNA"/>
</dbReference>
<dbReference type="AlphaFoldDB" id="A0A542ZWU0"/>
<protein>
    <submittedName>
        <fullName evidence="1">Uncharacterized protein</fullName>
    </submittedName>
</protein>
<accession>A0A542ZWU0</accession>
<evidence type="ECO:0000313" key="1">
    <source>
        <dbReference type="EMBL" id="TQL64660.1"/>
    </source>
</evidence>